<dbReference type="AlphaFoldDB" id="A0A1M7PD79"/>
<dbReference type="Proteomes" id="UP000184513">
    <property type="component" value="Unassembled WGS sequence"/>
</dbReference>
<dbReference type="RefSeq" id="WP_073095198.1">
    <property type="nucleotide sequence ID" value="NZ_FRCY01000008.1"/>
</dbReference>
<feature type="domain" description="N-acetyltransferase" evidence="2">
    <location>
        <begin position="4"/>
        <end position="154"/>
    </location>
</feature>
<dbReference type="InterPro" id="IPR016181">
    <property type="entry name" value="Acyl_CoA_acyltransferase"/>
</dbReference>
<keyword evidence="1 3" id="KW-0808">Transferase</keyword>
<proteinExistence type="predicted"/>
<dbReference type="SUPFAM" id="SSF55729">
    <property type="entry name" value="Acyl-CoA N-acyltransferases (Nat)"/>
    <property type="match status" value="1"/>
</dbReference>
<evidence type="ECO:0000313" key="3">
    <source>
        <dbReference type="EMBL" id="SHN14863.1"/>
    </source>
</evidence>
<evidence type="ECO:0000313" key="4">
    <source>
        <dbReference type="Proteomes" id="UP000184513"/>
    </source>
</evidence>
<dbReference type="GO" id="GO:0008080">
    <property type="term" value="F:N-acetyltransferase activity"/>
    <property type="evidence" value="ECO:0007669"/>
    <property type="project" value="InterPro"/>
</dbReference>
<dbReference type="OrthoDB" id="1431064at2"/>
<dbReference type="EMBL" id="FRCY01000008">
    <property type="protein sequence ID" value="SHN14863.1"/>
    <property type="molecule type" value="Genomic_DNA"/>
</dbReference>
<gene>
    <name evidence="3" type="ORF">SAMN04488057_10865</name>
</gene>
<dbReference type="STRING" id="388280.SAMN04488057_10865"/>
<reference evidence="3 4" key="1">
    <citation type="submission" date="2016-11" db="EMBL/GenBank/DDBJ databases">
        <authorList>
            <person name="Jaros S."/>
            <person name="Januszkiewicz K."/>
            <person name="Wedrychowicz H."/>
        </authorList>
    </citation>
    <scope>NUCLEOTIDE SEQUENCE [LARGE SCALE GENOMIC DNA]</scope>
    <source>
        <strain evidence="3 4">CGMCC 1.6102</strain>
    </source>
</reference>
<accession>A0A1M7PD79</accession>
<dbReference type="Pfam" id="PF00583">
    <property type="entry name" value="Acetyltransf_1"/>
    <property type="match status" value="1"/>
</dbReference>
<dbReference type="PANTHER" id="PTHR13947">
    <property type="entry name" value="GNAT FAMILY N-ACETYLTRANSFERASE"/>
    <property type="match status" value="1"/>
</dbReference>
<name>A0A1M7PD79_9BACT</name>
<sequence length="154" mass="17305">MEKVNILPYSEGLAPYFLSINREWIERFFAMEPFDFAQLQHPVETLINPGGQVLFAEWKGEIVGTVGMKNMGGQQFELIKMGVLSKAQGQGIGWLLGQAALDWARGQGAGKVLLYSNSVLAPAIALYRRLGFREIPMEPGTYQRCDIKMEFLFD</sequence>
<dbReference type="PROSITE" id="PS51186">
    <property type="entry name" value="GNAT"/>
    <property type="match status" value="1"/>
</dbReference>
<protein>
    <submittedName>
        <fullName evidence="3">Acetyltransferase (GNAT) family protein</fullName>
    </submittedName>
</protein>
<dbReference type="CDD" id="cd04301">
    <property type="entry name" value="NAT_SF"/>
    <property type="match status" value="1"/>
</dbReference>
<dbReference type="Gene3D" id="3.40.630.30">
    <property type="match status" value="1"/>
</dbReference>
<dbReference type="InterPro" id="IPR000182">
    <property type="entry name" value="GNAT_dom"/>
</dbReference>
<dbReference type="InterPro" id="IPR050769">
    <property type="entry name" value="NAT_camello-type"/>
</dbReference>
<organism evidence="3 4">
    <name type="scientific">Cyclobacterium lianum</name>
    <dbReference type="NCBI Taxonomy" id="388280"/>
    <lineage>
        <taxon>Bacteria</taxon>
        <taxon>Pseudomonadati</taxon>
        <taxon>Bacteroidota</taxon>
        <taxon>Cytophagia</taxon>
        <taxon>Cytophagales</taxon>
        <taxon>Cyclobacteriaceae</taxon>
        <taxon>Cyclobacterium</taxon>
    </lineage>
</organism>
<keyword evidence="4" id="KW-1185">Reference proteome</keyword>
<evidence type="ECO:0000256" key="1">
    <source>
        <dbReference type="ARBA" id="ARBA00022679"/>
    </source>
</evidence>
<dbReference type="PANTHER" id="PTHR13947:SF37">
    <property type="entry name" value="LD18367P"/>
    <property type="match status" value="1"/>
</dbReference>
<evidence type="ECO:0000259" key="2">
    <source>
        <dbReference type="PROSITE" id="PS51186"/>
    </source>
</evidence>